<comment type="caution">
    <text evidence="2">The sequence shown here is derived from an EMBL/GenBank/DDBJ whole genome shotgun (WGS) entry which is preliminary data.</text>
</comment>
<feature type="transmembrane region" description="Helical" evidence="1">
    <location>
        <begin position="36"/>
        <end position="54"/>
    </location>
</feature>
<accession>A0A4T2BMD1</accession>
<dbReference type="OrthoDB" id="5197046at2"/>
<gene>
    <name evidence="2" type="ORF">D4765_16115</name>
</gene>
<evidence type="ECO:0000256" key="1">
    <source>
        <dbReference type="SAM" id="Phobius"/>
    </source>
</evidence>
<keyword evidence="1" id="KW-0812">Transmembrane</keyword>
<name>A0A4T2BMD1_9MICO</name>
<organism evidence="2 3">
    <name type="scientific">Subtercola vilae</name>
    <dbReference type="NCBI Taxonomy" id="2056433"/>
    <lineage>
        <taxon>Bacteria</taxon>
        <taxon>Bacillati</taxon>
        <taxon>Actinomycetota</taxon>
        <taxon>Actinomycetes</taxon>
        <taxon>Micrococcales</taxon>
        <taxon>Microbacteriaceae</taxon>
        <taxon>Subtercola</taxon>
    </lineage>
</organism>
<protein>
    <submittedName>
        <fullName evidence="2">Uncharacterized protein</fullName>
    </submittedName>
</protein>
<keyword evidence="1" id="KW-0472">Membrane</keyword>
<dbReference type="Proteomes" id="UP000306192">
    <property type="component" value="Unassembled WGS sequence"/>
</dbReference>
<feature type="transmembrane region" description="Helical" evidence="1">
    <location>
        <begin position="12"/>
        <end position="30"/>
    </location>
</feature>
<dbReference type="AlphaFoldDB" id="A0A4T2BMD1"/>
<evidence type="ECO:0000313" key="2">
    <source>
        <dbReference type="EMBL" id="TIH32049.1"/>
    </source>
</evidence>
<sequence>MAVLSRRVGPGTILFAGLSLGAWWVTASLADAGALWLVPVGAAAVAAAMFGVGVTNRMRRRSRFDVLGQLVTHGRIAAGVIVEIPQIDPSSGGLIGQLTVKFADAGGVDRWVTKSGQWKRHDLPLTGDAALVLYDPERPADTSRMWVGPASSTSAADFARWHP</sequence>
<dbReference type="RefSeq" id="WP_136643337.1">
    <property type="nucleotide sequence ID" value="NZ_QYRT01000043.1"/>
</dbReference>
<keyword evidence="3" id="KW-1185">Reference proteome</keyword>
<proteinExistence type="predicted"/>
<reference evidence="2 3" key="1">
    <citation type="journal article" date="2019" name="Microorganisms">
        <title>Systematic Affiliation and Genome Analysis of Subtercola vilae DB165(T) with Particular Emphasis on Cold Adaptation of an Isolate from a High-Altitude Cold Volcano Lake.</title>
        <authorList>
            <person name="Villalobos A.S."/>
            <person name="Wiese J."/>
            <person name="Imhoff J.F."/>
            <person name="Dorador C."/>
            <person name="Keller A."/>
            <person name="Hentschel U."/>
        </authorList>
    </citation>
    <scope>NUCLEOTIDE SEQUENCE [LARGE SCALE GENOMIC DNA]</scope>
    <source>
        <strain evidence="2 3">DB165</strain>
    </source>
</reference>
<dbReference type="EMBL" id="QYRT01000043">
    <property type="protein sequence ID" value="TIH32049.1"/>
    <property type="molecule type" value="Genomic_DNA"/>
</dbReference>
<evidence type="ECO:0000313" key="3">
    <source>
        <dbReference type="Proteomes" id="UP000306192"/>
    </source>
</evidence>
<keyword evidence="1" id="KW-1133">Transmembrane helix</keyword>